<dbReference type="GO" id="GO:0016301">
    <property type="term" value="F:kinase activity"/>
    <property type="evidence" value="ECO:0007669"/>
    <property type="project" value="UniProtKB-KW"/>
</dbReference>
<gene>
    <name evidence="2" type="ORF">CELE_F10G8.2</name>
    <name evidence="2 4" type="ORF">F10G8.2</name>
</gene>
<dbReference type="PIR" id="T20722">
    <property type="entry name" value="T20722"/>
</dbReference>
<feature type="compositionally biased region" description="Pro residues" evidence="1">
    <location>
        <begin position="1"/>
        <end position="11"/>
    </location>
</feature>
<evidence type="ECO:0000313" key="2">
    <source>
        <dbReference type="EMBL" id="CAB02279.2"/>
    </source>
</evidence>
<dbReference type="WormBase" id="F10G8.2">
    <property type="protein sequence ID" value="CE36532"/>
    <property type="gene ID" value="WBGene00008662"/>
</dbReference>
<keyword evidence="3" id="KW-1185">Reference proteome</keyword>
<accession>Q93453</accession>
<name>Q93453_CAEEL</name>
<dbReference type="EMBL" id="BX284601">
    <property type="protein sequence ID" value="CAB02279.2"/>
    <property type="molecule type" value="Genomic_DNA"/>
</dbReference>
<proteinExistence type="predicted"/>
<evidence type="ECO:0000256" key="1">
    <source>
        <dbReference type="SAM" id="MobiDB-lite"/>
    </source>
</evidence>
<dbReference type="AGR" id="WB:WBGene00008662"/>
<feature type="region of interest" description="Disordered" evidence="1">
    <location>
        <begin position="1"/>
        <end position="46"/>
    </location>
</feature>
<dbReference type="KEGG" id="cel:CELE_F10G8.2"/>
<dbReference type="AlphaFoldDB" id="Q93453"/>
<dbReference type="CTD" id="184323"/>
<feature type="compositionally biased region" description="Basic and acidic residues" evidence="1">
    <location>
        <begin position="33"/>
        <end position="46"/>
    </location>
</feature>
<dbReference type="Proteomes" id="UP000001940">
    <property type="component" value="Chromosome I"/>
</dbReference>
<reference evidence="2 3" key="1">
    <citation type="journal article" date="1998" name="Science">
        <title>Genome sequence of the nematode C. elegans: a platform for investigating biology.</title>
        <authorList>
            <consortium name="The C. elegans sequencing consortium"/>
            <person name="Sulson J.E."/>
            <person name="Waterston R."/>
        </authorList>
    </citation>
    <scope>NUCLEOTIDE SEQUENCE [LARGE SCALE GENOMIC DNA]</scope>
    <source>
        <strain evidence="2 3">Bristol N2</strain>
    </source>
</reference>
<dbReference type="InParanoid" id="Q93453"/>
<organism evidence="2 3">
    <name type="scientific">Caenorhabditis elegans</name>
    <dbReference type="NCBI Taxonomy" id="6239"/>
    <lineage>
        <taxon>Eukaryota</taxon>
        <taxon>Metazoa</taxon>
        <taxon>Ecdysozoa</taxon>
        <taxon>Nematoda</taxon>
        <taxon>Chromadorea</taxon>
        <taxon>Rhabditida</taxon>
        <taxon>Rhabditina</taxon>
        <taxon>Rhabditomorpha</taxon>
        <taxon>Rhabditoidea</taxon>
        <taxon>Rhabditidae</taxon>
        <taxon>Peloderinae</taxon>
        <taxon>Caenorhabditis</taxon>
    </lineage>
</organism>
<dbReference type="OrthoDB" id="5853510at2759"/>
<dbReference type="RefSeq" id="NP_492648.2">
    <property type="nucleotide sequence ID" value="NM_060247.2"/>
</dbReference>
<dbReference type="GeneID" id="184323"/>
<evidence type="ECO:0000313" key="4">
    <source>
        <dbReference type="WormBase" id="F10G8.2"/>
    </source>
</evidence>
<dbReference type="PaxDb" id="6239-F10G8.2"/>
<evidence type="ECO:0000313" key="3">
    <source>
        <dbReference type="Proteomes" id="UP000001940"/>
    </source>
</evidence>
<dbReference type="Bgee" id="WBGene00008662">
    <property type="expression patterns" value="Expressed in larva and 1 other cell type or tissue"/>
</dbReference>
<sequence length="239" mass="26758">MADPPPNPSSVPPNGNLTGTPSAGNAAAVAPMAHEKDRQSKEGDEIVTKSGKKYKLGPVLGEGGYGTVFLSQDDDIKIAVIAVSCFPYIIVQNEVWFKEQKKHHVIHVVHNFSSKLLVNTTKYSRSSTVMRFNLHLITRKSTNYLWRLEKNANFVIVKTGIGKMKQSRPLSPQSLHSLIKNFAPRLTNSQKRRVLVLIFLISWSPISLPFLCTSISHHELIGINVLIKKIYVLQYFLNI</sequence>
<dbReference type="UCSC" id="F10G8.2">
    <property type="organism name" value="c. elegans"/>
</dbReference>
<keyword evidence="2" id="KW-0418">Kinase</keyword>
<dbReference type="HOGENOM" id="CLU_1162048_0_0_1"/>
<protein>
    <submittedName>
        <fullName evidence="2">Protein kinase domain-containing protein</fullName>
    </submittedName>
</protein>
<keyword evidence="2" id="KW-0808">Transferase</keyword>